<keyword evidence="2" id="KW-1185">Reference proteome</keyword>
<dbReference type="OrthoDB" id="8539206at2"/>
<reference evidence="2" key="1">
    <citation type="submission" date="2016-10" db="EMBL/GenBank/DDBJ databases">
        <authorList>
            <person name="Varghese N."/>
            <person name="Submissions S."/>
        </authorList>
    </citation>
    <scope>NUCLEOTIDE SEQUENCE [LARGE SCALE GENOMIC DNA]</scope>
    <source>
        <strain evidence="2">Nm44</strain>
    </source>
</reference>
<evidence type="ECO:0000313" key="2">
    <source>
        <dbReference type="Proteomes" id="UP000183287"/>
    </source>
</evidence>
<organism evidence="1 2">
    <name type="scientific">Nitrosomonas communis</name>
    <dbReference type="NCBI Taxonomy" id="44574"/>
    <lineage>
        <taxon>Bacteria</taxon>
        <taxon>Pseudomonadati</taxon>
        <taxon>Pseudomonadota</taxon>
        <taxon>Betaproteobacteria</taxon>
        <taxon>Nitrosomonadales</taxon>
        <taxon>Nitrosomonadaceae</taxon>
        <taxon>Nitrosomonas</taxon>
    </lineage>
</organism>
<dbReference type="AlphaFoldDB" id="A0A1I4V375"/>
<protein>
    <submittedName>
        <fullName evidence="1">Uncharacterized protein</fullName>
    </submittedName>
</protein>
<dbReference type="Proteomes" id="UP000183287">
    <property type="component" value="Unassembled WGS sequence"/>
</dbReference>
<evidence type="ECO:0000313" key="1">
    <source>
        <dbReference type="EMBL" id="SFM95571.1"/>
    </source>
</evidence>
<dbReference type="EMBL" id="FOUB01000075">
    <property type="protein sequence ID" value="SFM95571.1"/>
    <property type="molecule type" value="Genomic_DNA"/>
</dbReference>
<accession>A0A1I4V375</accession>
<sequence length="133" mass="15252">MSKKTETKKIETKKIEIKWISKPEGHHYNAALSYLRLIYDEKIAASYVSNLEKAMLSEFQAKDIFRASTLPLLDISNIHVKRDIQKIQLGEKLSPLLLVRDSNNGKVIIADGYHRLCAIYSYDEDVIIPCMIV</sequence>
<name>A0A1I4V375_9PROT</name>
<dbReference type="RefSeq" id="WP_074906880.1">
    <property type="nucleotide sequence ID" value="NZ_FOUB01000075.1"/>
</dbReference>
<proteinExistence type="predicted"/>
<gene>
    <name evidence="1" type="ORF">SAMN05421863_107511</name>
</gene>